<feature type="region of interest" description="Disordered" evidence="1">
    <location>
        <begin position="93"/>
        <end position="133"/>
    </location>
</feature>
<feature type="compositionally biased region" description="Basic and acidic residues" evidence="1">
    <location>
        <begin position="112"/>
        <end position="123"/>
    </location>
</feature>
<reference evidence="2 3" key="1">
    <citation type="submission" date="2016-06" db="EMBL/GenBank/DDBJ databases">
        <authorList>
            <person name="Kjaerup R.B."/>
            <person name="Dalgaard T.S."/>
            <person name="Juul-Madsen H.R."/>
        </authorList>
    </citation>
    <scope>NUCLEOTIDE SEQUENCE [LARGE SCALE GENOMIC DNA]</scope>
</reference>
<accession>A0A1X7RW14</accession>
<evidence type="ECO:0000313" key="2">
    <source>
        <dbReference type="EMBL" id="SMQ51559.1"/>
    </source>
</evidence>
<dbReference type="AlphaFoldDB" id="A0A1X7RW14"/>
<organism evidence="2 3">
    <name type="scientific">Zymoseptoria tritici (strain ST99CH_3D7)</name>
    <dbReference type="NCBI Taxonomy" id="1276538"/>
    <lineage>
        <taxon>Eukaryota</taxon>
        <taxon>Fungi</taxon>
        <taxon>Dikarya</taxon>
        <taxon>Ascomycota</taxon>
        <taxon>Pezizomycotina</taxon>
        <taxon>Dothideomycetes</taxon>
        <taxon>Dothideomycetidae</taxon>
        <taxon>Mycosphaerellales</taxon>
        <taxon>Mycosphaerellaceae</taxon>
        <taxon>Zymoseptoria</taxon>
    </lineage>
</organism>
<evidence type="ECO:0000313" key="3">
    <source>
        <dbReference type="Proteomes" id="UP000215127"/>
    </source>
</evidence>
<dbReference type="EMBL" id="LT853697">
    <property type="protein sequence ID" value="SMQ51559.1"/>
    <property type="molecule type" value="Genomic_DNA"/>
</dbReference>
<feature type="region of interest" description="Disordered" evidence="1">
    <location>
        <begin position="1"/>
        <end position="66"/>
    </location>
</feature>
<keyword evidence="3" id="KW-1185">Reference proteome</keyword>
<gene>
    <name evidence="2" type="ORF">ZT3D7_G6712</name>
</gene>
<protein>
    <submittedName>
        <fullName evidence="2">Uncharacterized protein</fullName>
    </submittedName>
</protein>
<feature type="compositionally biased region" description="Polar residues" evidence="1">
    <location>
        <begin position="34"/>
        <end position="50"/>
    </location>
</feature>
<name>A0A1X7RW14_ZYMT9</name>
<feature type="compositionally biased region" description="Pro residues" evidence="1">
    <location>
        <begin position="98"/>
        <end position="110"/>
    </location>
</feature>
<dbReference type="Proteomes" id="UP000215127">
    <property type="component" value="Chromosome 6"/>
</dbReference>
<feature type="compositionally biased region" description="Polar residues" evidence="1">
    <location>
        <begin position="1"/>
        <end position="11"/>
    </location>
</feature>
<sequence length="198" mass="21189">MASAVHPQQMNGLPKKPTVAGARPPVKKPYTPAKKQQANGARTAATQNSARPVPNKAASIAGETGGGVTSAYAIMASRIANRVAEMAESITFVERPQQQPPSEQPAPPPTAETEKRRPRKLEMRLPSSSPDSIAFSAPFLDNTLQKMLQLQNRMLKSTAELSKSEGVDEKLVKEHASQSAELSRIVALICAEKARQGA</sequence>
<evidence type="ECO:0000256" key="1">
    <source>
        <dbReference type="SAM" id="MobiDB-lite"/>
    </source>
</evidence>
<proteinExistence type="predicted"/>